<dbReference type="OrthoDB" id="415590at2759"/>
<dbReference type="PANTHER" id="PTHR37534:SF24">
    <property type="entry name" value="MISCELLANEOUS ZN(II)2CYS6 TRANSCRIPTION FACTOR (EUROFUNG)-RELATED"/>
    <property type="match status" value="1"/>
</dbReference>
<feature type="region of interest" description="Disordered" evidence="3">
    <location>
        <begin position="821"/>
        <end position="883"/>
    </location>
</feature>
<feature type="compositionally biased region" description="Polar residues" evidence="3">
    <location>
        <begin position="822"/>
        <end position="863"/>
    </location>
</feature>
<comment type="caution">
    <text evidence="5">The sequence shown here is derived from an EMBL/GenBank/DDBJ whole genome shotgun (WGS) entry which is preliminary data.</text>
</comment>
<dbReference type="GO" id="GO:0008270">
    <property type="term" value="F:zinc ion binding"/>
    <property type="evidence" value="ECO:0007669"/>
    <property type="project" value="InterPro"/>
</dbReference>
<dbReference type="InterPro" id="IPR036864">
    <property type="entry name" value="Zn2-C6_fun-type_DNA-bd_sf"/>
</dbReference>
<dbReference type="EMBL" id="BSXU01000160">
    <property type="protein sequence ID" value="GMG19593.1"/>
    <property type="molecule type" value="Genomic_DNA"/>
</dbReference>
<feature type="region of interest" description="Disordered" evidence="3">
    <location>
        <begin position="157"/>
        <end position="182"/>
    </location>
</feature>
<protein>
    <submittedName>
        <fullName evidence="5">Unnamed protein product</fullName>
    </submittedName>
</protein>
<dbReference type="Pfam" id="PF11951">
    <property type="entry name" value="Fungal_trans_2"/>
    <property type="match status" value="1"/>
</dbReference>
<dbReference type="SMART" id="SM00066">
    <property type="entry name" value="GAL4"/>
    <property type="match status" value="1"/>
</dbReference>
<dbReference type="CDD" id="cd00067">
    <property type="entry name" value="GAL4"/>
    <property type="match status" value="1"/>
</dbReference>
<dbReference type="GO" id="GO:0000976">
    <property type="term" value="F:transcription cis-regulatory region binding"/>
    <property type="evidence" value="ECO:0007669"/>
    <property type="project" value="TreeGrafter"/>
</dbReference>
<feature type="region of interest" description="Disordered" evidence="3">
    <location>
        <begin position="37"/>
        <end position="60"/>
    </location>
</feature>
<evidence type="ECO:0000313" key="5">
    <source>
        <dbReference type="EMBL" id="GMG19593.1"/>
    </source>
</evidence>
<dbReference type="InterPro" id="IPR001138">
    <property type="entry name" value="Zn2Cys6_DnaBD"/>
</dbReference>
<gene>
    <name evidence="5" type="ORF">Amon01_000058400</name>
</gene>
<comment type="subcellular location">
    <subcellularLocation>
        <location evidence="1">Nucleus</location>
    </subcellularLocation>
</comment>
<organism evidence="5 6">
    <name type="scientific">Ambrosiozyma monospora</name>
    <name type="common">Yeast</name>
    <name type="synonym">Endomycopsis monosporus</name>
    <dbReference type="NCBI Taxonomy" id="43982"/>
    <lineage>
        <taxon>Eukaryota</taxon>
        <taxon>Fungi</taxon>
        <taxon>Dikarya</taxon>
        <taxon>Ascomycota</taxon>
        <taxon>Saccharomycotina</taxon>
        <taxon>Pichiomycetes</taxon>
        <taxon>Pichiales</taxon>
        <taxon>Pichiaceae</taxon>
        <taxon>Ambrosiozyma</taxon>
    </lineage>
</organism>
<evidence type="ECO:0000256" key="3">
    <source>
        <dbReference type="SAM" id="MobiDB-lite"/>
    </source>
</evidence>
<keyword evidence="6" id="KW-1185">Reference proteome</keyword>
<evidence type="ECO:0000313" key="6">
    <source>
        <dbReference type="Proteomes" id="UP001165063"/>
    </source>
</evidence>
<dbReference type="InterPro" id="IPR021858">
    <property type="entry name" value="Fun_TF"/>
</dbReference>
<dbReference type="GO" id="GO:0000981">
    <property type="term" value="F:DNA-binding transcription factor activity, RNA polymerase II-specific"/>
    <property type="evidence" value="ECO:0007669"/>
    <property type="project" value="InterPro"/>
</dbReference>
<dbReference type="Proteomes" id="UP001165063">
    <property type="component" value="Unassembled WGS sequence"/>
</dbReference>
<evidence type="ECO:0000259" key="4">
    <source>
        <dbReference type="PROSITE" id="PS50048"/>
    </source>
</evidence>
<proteinExistence type="predicted"/>
<sequence>MADNSIVNFSSIHSPHSSALQQELDFFNLPLQVKHKMARQRKPQERGTRKISKVSTSSAKTTTNLAKSITVKTTTAKQKPNRRTRTGCLTCRKRHRKCDERKIADAHGKTKCRHCTTNDLECEWPSFIYVSPENNKKTESTYNSRNESIILTTITHNNSENTVRNNNRNSNNNNNNNSISINDQNNINIVDTSTHPCIDNQKAMPNHILPPSAINIQSRTDEMNTASTVVQSLETPPMQVETYQTPHQIFPFHNSKAVSNTTITKTKSVVSITNLLGGEFAASPSSNCTDSLGRAGLLMRTSVPSHAVISNTSNYFNNKNTTLPPLRKTIIGGNTVGYHNSIPSPLSSASSIGGPQNNIHNVFNADLPSATSARGCLPNFVRDVGDSRDGDVIGSMGPVVGPANLNPINNNNINNLNALPLVFGAPEYSSMVQRSSEPLNISDFSSFVETDNFLELPDTLRDFMFVNAFNMNSNLDPLPFMHPPKEVLEEYFINVENFTVDDQNRMLEMNPEQELFFLKKYVDEVGGGLDMFDTNKCMVKLIPQEFKNCPPLKFAVFALCSRAVEARTVNYPEKLTVSYYHESLKHLARSYNKSSEEILIVTTCIILCVFEMMSSDPKKWKKHLEGCILLLKSYNIHGLSPDILSRATFWVFIRMDICNAVISESSTILPSSYYFDRGEMSIEETEKMFEAEGMHANYIVYLCSLVLNLIHSDMDGHDFKKEWLVLWDRLRSWSLGNPELFGPCYEFFDSNIQFPRVLYANTQAISANQMYHMACILMLQNKPRSLKMSSLNLNGTSSESAGMMTNGSAMCTTDDLAKSITGPPSVTSTTGADMTANSSTHTSPTSVISANTANTAASPRNSVSGSTTTSQPKSKSSNHHHHQSTSLLYHAKRIIGIAITNSDYGAYCNSIQPIFVAGTILTSKKEHGITLGALRNVEERTGWSTHWRCRDLIQYWDGEC</sequence>
<dbReference type="PROSITE" id="PS50048">
    <property type="entry name" value="ZN2_CY6_FUNGAL_2"/>
    <property type="match status" value="1"/>
</dbReference>
<dbReference type="SUPFAM" id="SSF57701">
    <property type="entry name" value="Zn2/Cys6 DNA-binding domain"/>
    <property type="match status" value="1"/>
</dbReference>
<dbReference type="Gene3D" id="4.10.240.10">
    <property type="entry name" value="Zn(2)-C6 fungal-type DNA-binding domain"/>
    <property type="match status" value="1"/>
</dbReference>
<feature type="compositionally biased region" description="Low complexity" evidence="3">
    <location>
        <begin position="864"/>
        <end position="875"/>
    </location>
</feature>
<dbReference type="GO" id="GO:0005634">
    <property type="term" value="C:nucleus"/>
    <property type="evidence" value="ECO:0007669"/>
    <property type="project" value="UniProtKB-SubCell"/>
</dbReference>
<keyword evidence="2" id="KW-0539">Nucleus</keyword>
<evidence type="ECO:0000256" key="2">
    <source>
        <dbReference type="ARBA" id="ARBA00023242"/>
    </source>
</evidence>
<feature type="domain" description="Zn(2)-C6 fungal-type" evidence="4">
    <location>
        <begin position="87"/>
        <end position="124"/>
    </location>
</feature>
<dbReference type="Pfam" id="PF00172">
    <property type="entry name" value="Zn_clus"/>
    <property type="match status" value="1"/>
</dbReference>
<dbReference type="PANTHER" id="PTHR37534">
    <property type="entry name" value="TRANSCRIPTIONAL ACTIVATOR PROTEIN UGA3"/>
    <property type="match status" value="1"/>
</dbReference>
<dbReference type="GO" id="GO:0045944">
    <property type="term" value="P:positive regulation of transcription by RNA polymerase II"/>
    <property type="evidence" value="ECO:0007669"/>
    <property type="project" value="TreeGrafter"/>
</dbReference>
<name>A0A9W6YQ58_AMBMO</name>
<evidence type="ECO:0000256" key="1">
    <source>
        <dbReference type="ARBA" id="ARBA00004123"/>
    </source>
</evidence>
<reference evidence="5" key="1">
    <citation type="submission" date="2023-04" db="EMBL/GenBank/DDBJ databases">
        <title>Ambrosiozyma monospora NBRC 1965.</title>
        <authorList>
            <person name="Ichikawa N."/>
            <person name="Sato H."/>
            <person name="Tonouchi N."/>
        </authorList>
    </citation>
    <scope>NUCLEOTIDE SEQUENCE</scope>
    <source>
        <strain evidence="5">NBRC 1965</strain>
    </source>
</reference>
<accession>A0A9W6YQ58</accession>
<dbReference type="AlphaFoldDB" id="A0A9W6YQ58"/>